<organism evidence="1 2">
    <name type="scientific">Maribacter vaceletii</name>
    <dbReference type="NCBI Taxonomy" id="1206816"/>
    <lineage>
        <taxon>Bacteria</taxon>
        <taxon>Pseudomonadati</taxon>
        <taxon>Bacteroidota</taxon>
        <taxon>Flavobacteriia</taxon>
        <taxon>Flavobacteriales</taxon>
        <taxon>Flavobacteriaceae</taxon>
        <taxon>Maribacter</taxon>
    </lineage>
</organism>
<sequence>MVSTITVFINTIIMYLTSKGIAGNAIQLLKL</sequence>
<evidence type="ECO:0000313" key="2">
    <source>
        <dbReference type="Proteomes" id="UP000269412"/>
    </source>
</evidence>
<accession>A0A495E8T4</accession>
<dbReference type="EMBL" id="RBIQ01000008">
    <property type="protein sequence ID" value="RKR13071.1"/>
    <property type="molecule type" value="Genomic_DNA"/>
</dbReference>
<gene>
    <name evidence="1" type="ORF">CLV91_1785</name>
</gene>
<protein>
    <submittedName>
        <fullName evidence="1">Uncharacterized protein</fullName>
    </submittedName>
</protein>
<proteinExistence type="predicted"/>
<reference evidence="1 2" key="1">
    <citation type="submission" date="2018-10" db="EMBL/GenBank/DDBJ databases">
        <title>Genomic Encyclopedia of Archaeal and Bacterial Type Strains, Phase II (KMG-II): from individual species to whole genera.</title>
        <authorList>
            <person name="Goeker M."/>
        </authorList>
    </citation>
    <scope>NUCLEOTIDE SEQUENCE [LARGE SCALE GENOMIC DNA]</scope>
    <source>
        <strain evidence="1 2">DSM 25230</strain>
    </source>
</reference>
<dbReference type="Proteomes" id="UP000269412">
    <property type="component" value="Unassembled WGS sequence"/>
</dbReference>
<name>A0A495E8T4_9FLAO</name>
<keyword evidence="2" id="KW-1185">Reference proteome</keyword>
<dbReference type="AlphaFoldDB" id="A0A495E8T4"/>
<comment type="caution">
    <text evidence="1">The sequence shown here is derived from an EMBL/GenBank/DDBJ whole genome shotgun (WGS) entry which is preliminary data.</text>
</comment>
<evidence type="ECO:0000313" key="1">
    <source>
        <dbReference type="EMBL" id="RKR13071.1"/>
    </source>
</evidence>